<dbReference type="AlphaFoldDB" id="A0A380C7V4"/>
<gene>
    <name evidence="1" type="ORF">NCTC11388_02302</name>
</gene>
<proteinExistence type="predicted"/>
<accession>A0A380C7V4</accession>
<dbReference type="EMBL" id="UGYW01000002">
    <property type="protein sequence ID" value="SUJ13923.1"/>
    <property type="molecule type" value="Genomic_DNA"/>
</dbReference>
<evidence type="ECO:0000313" key="2">
    <source>
        <dbReference type="Proteomes" id="UP000254893"/>
    </source>
</evidence>
<protein>
    <submittedName>
        <fullName evidence="1">Uncharacterized protein</fullName>
    </submittedName>
</protein>
<evidence type="ECO:0000313" key="1">
    <source>
        <dbReference type="EMBL" id="SUJ13923.1"/>
    </source>
</evidence>
<reference evidence="1 2" key="1">
    <citation type="submission" date="2018-06" db="EMBL/GenBank/DDBJ databases">
        <authorList>
            <consortium name="Pathogen Informatics"/>
            <person name="Doyle S."/>
        </authorList>
    </citation>
    <scope>NUCLEOTIDE SEQUENCE [LARGE SCALE GENOMIC DNA]</scope>
    <source>
        <strain evidence="1 2">NCTC11388</strain>
    </source>
</reference>
<dbReference type="Proteomes" id="UP000254893">
    <property type="component" value="Unassembled WGS sequence"/>
</dbReference>
<name>A0A380C7V4_SPHSI</name>
<dbReference type="RefSeq" id="WP_115170202.1">
    <property type="nucleotide sequence ID" value="NZ_UGYW01000002.1"/>
</dbReference>
<sequence>MRILYSLFISLLLISACQSPKKEGVAIINLAALGALPLDTPIDQLAKDGEFIEVNLPAEARIDQLSQKDLSLLKAAAYRFYGHVKLVNNRYQVDIKEGKEINVEDDVVQAYIKALGETNNFADSLQREGQDIKLPEITDAYRNTLLK</sequence>
<organism evidence="1 2">
    <name type="scientific">Sphingobacterium spiritivorum</name>
    <name type="common">Flavobacterium spiritivorum</name>
    <dbReference type="NCBI Taxonomy" id="258"/>
    <lineage>
        <taxon>Bacteria</taxon>
        <taxon>Pseudomonadati</taxon>
        <taxon>Bacteroidota</taxon>
        <taxon>Sphingobacteriia</taxon>
        <taxon>Sphingobacteriales</taxon>
        <taxon>Sphingobacteriaceae</taxon>
        <taxon>Sphingobacterium</taxon>
    </lineage>
</organism>
<dbReference type="PROSITE" id="PS51257">
    <property type="entry name" value="PROKAR_LIPOPROTEIN"/>
    <property type="match status" value="1"/>
</dbReference>